<dbReference type="Proteomes" id="UP000031443">
    <property type="component" value="Unassembled WGS sequence"/>
</dbReference>
<dbReference type="AlphaFoldDB" id="M7B9S9"/>
<accession>M7B9S9</accession>
<organism evidence="1 2">
    <name type="scientific">Chelonia mydas</name>
    <name type="common">Green sea-turtle</name>
    <name type="synonym">Chelonia agassizi</name>
    <dbReference type="NCBI Taxonomy" id="8469"/>
    <lineage>
        <taxon>Eukaryota</taxon>
        <taxon>Metazoa</taxon>
        <taxon>Chordata</taxon>
        <taxon>Craniata</taxon>
        <taxon>Vertebrata</taxon>
        <taxon>Euteleostomi</taxon>
        <taxon>Archelosauria</taxon>
        <taxon>Testudinata</taxon>
        <taxon>Testudines</taxon>
        <taxon>Cryptodira</taxon>
        <taxon>Durocryptodira</taxon>
        <taxon>Americhelydia</taxon>
        <taxon>Chelonioidea</taxon>
        <taxon>Cheloniidae</taxon>
        <taxon>Chelonia</taxon>
    </lineage>
</organism>
<keyword evidence="2" id="KW-1185">Reference proteome</keyword>
<sequence>MRVAGSGGQYIPRPAPLPAAPLWLERRKAGAGAPIGLEQRTADTGSCDRPNLLTRQGGLGLEASWPCITLTQNRAERSPPEAYITELRQRKPP</sequence>
<reference evidence="2" key="1">
    <citation type="journal article" date="2013" name="Nat. Genet.">
        <title>The draft genomes of soft-shell turtle and green sea turtle yield insights into the development and evolution of the turtle-specific body plan.</title>
        <authorList>
            <person name="Wang Z."/>
            <person name="Pascual-Anaya J."/>
            <person name="Zadissa A."/>
            <person name="Li W."/>
            <person name="Niimura Y."/>
            <person name="Huang Z."/>
            <person name="Li C."/>
            <person name="White S."/>
            <person name="Xiong Z."/>
            <person name="Fang D."/>
            <person name="Wang B."/>
            <person name="Ming Y."/>
            <person name="Chen Y."/>
            <person name="Zheng Y."/>
            <person name="Kuraku S."/>
            <person name="Pignatelli M."/>
            <person name="Herrero J."/>
            <person name="Beal K."/>
            <person name="Nozawa M."/>
            <person name="Li Q."/>
            <person name="Wang J."/>
            <person name="Zhang H."/>
            <person name="Yu L."/>
            <person name="Shigenobu S."/>
            <person name="Wang J."/>
            <person name="Liu J."/>
            <person name="Flicek P."/>
            <person name="Searle S."/>
            <person name="Wang J."/>
            <person name="Kuratani S."/>
            <person name="Yin Y."/>
            <person name="Aken B."/>
            <person name="Zhang G."/>
            <person name="Irie N."/>
        </authorList>
    </citation>
    <scope>NUCLEOTIDE SEQUENCE [LARGE SCALE GENOMIC DNA]</scope>
</reference>
<evidence type="ECO:0000313" key="2">
    <source>
        <dbReference type="Proteomes" id="UP000031443"/>
    </source>
</evidence>
<evidence type="ECO:0000313" key="1">
    <source>
        <dbReference type="EMBL" id="EMP24972.1"/>
    </source>
</evidence>
<dbReference type="EMBL" id="KB596102">
    <property type="protein sequence ID" value="EMP24972.1"/>
    <property type="molecule type" value="Genomic_DNA"/>
</dbReference>
<protein>
    <submittedName>
        <fullName evidence="1">Uncharacterized protein</fullName>
    </submittedName>
</protein>
<proteinExistence type="predicted"/>
<gene>
    <name evidence="1" type="ORF">UY3_17960</name>
</gene>
<name>M7B9S9_CHEMY</name>